<comment type="caution">
    <text evidence="1">The sequence shown here is derived from an EMBL/GenBank/DDBJ whole genome shotgun (WGS) entry which is preliminary data.</text>
</comment>
<dbReference type="EMBL" id="REGN01000982">
    <property type="protein sequence ID" value="RNA37777.1"/>
    <property type="molecule type" value="Genomic_DNA"/>
</dbReference>
<dbReference type="Proteomes" id="UP000276133">
    <property type="component" value="Unassembled WGS sequence"/>
</dbReference>
<dbReference type="AlphaFoldDB" id="A0A3M7SQ83"/>
<name>A0A3M7SQ83_BRAPC</name>
<organism evidence="1 2">
    <name type="scientific">Brachionus plicatilis</name>
    <name type="common">Marine rotifer</name>
    <name type="synonym">Brachionus muelleri</name>
    <dbReference type="NCBI Taxonomy" id="10195"/>
    <lineage>
        <taxon>Eukaryota</taxon>
        <taxon>Metazoa</taxon>
        <taxon>Spiralia</taxon>
        <taxon>Gnathifera</taxon>
        <taxon>Rotifera</taxon>
        <taxon>Eurotatoria</taxon>
        <taxon>Monogononta</taxon>
        <taxon>Pseudotrocha</taxon>
        <taxon>Ploima</taxon>
        <taxon>Brachionidae</taxon>
        <taxon>Brachionus</taxon>
    </lineage>
</organism>
<evidence type="ECO:0000313" key="2">
    <source>
        <dbReference type="Proteomes" id="UP000276133"/>
    </source>
</evidence>
<accession>A0A3M7SQ83</accession>
<proteinExistence type="predicted"/>
<sequence length="79" mass="9432">MYVNLCQSSANMQNLNDLAPATFFASESTISQLIIFTYHLYLRNAETKFHLVHLISHPQFRHQHLKVIRFRYYSFLVKK</sequence>
<keyword evidence="2" id="KW-1185">Reference proteome</keyword>
<gene>
    <name evidence="1" type="ORF">BpHYR1_023961</name>
</gene>
<protein>
    <submittedName>
        <fullName evidence="1">Uncharacterized protein</fullName>
    </submittedName>
</protein>
<reference evidence="1 2" key="1">
    <citation type="journal article" date="2018" name="Sci. Rep.">
        <title>Genomic signatures of local adaptation to the degree of environmental predictability in rotifers.</title>
        <authorList>
            <person name="Franch-Gras L."/>
            <person name="Hahn C."/>
            <person name="Garcia-Roger E.M."/>
            <person name="Carmona M.J."/>
            <person name="Serra M."/>
            <person name="Gomez A."/>
        </authorList>
    </citation>
    <scope>NUCLEOTIDE SEQUENCE [LARGE SCALE GENOMIC DNA]</scope>
    <source>
        <strain evidence="1">HYR1</strain>
    </source>
</reference>
<evidence type="ECO:0000313" key="1">
    <source>
        <dbReference type="EMBL" id="RNA37777.1"/>
    </source>
</evidence>